<evidence type="ECO:0000313" key="16">
    <source>
        <dbReference type="EMBL" id="RMJ09588.1"/>
    </source>
</evidence>
<evidence type="ECO:0000256" key="12">
    <source>
        <dbReference type="ARBA" id="ARBA00066980"/>
    </source>
</evidence>
<evidence type="ECO:0000256" key="9">
    <source>
        <dbReference type="ARBA" id="ARBA00023242"/>
    </source>
</evidence>
<comment type="caution">
    <text evidence="16">The sequence shown here is derived from an EMBL/GenBank/DDBJ whole genome shotgun (WGS) entry which is preliminary data.</text>
</comment>
<dbReference type="GO" id="GO:0004487">
    <property type="term" value="F:methylenetetrahydrofolate dehydrogenase (NAD+) activity"/>
    <property type="evidence" value="ECO:0007669"/>
    <property type="project" value="UniProtKB-EC"/>
</dbReference>
<dbReference type="PANTHER" id="PTHR48099:SF3">
    <property type="entry name" value="METHYLENETETRAHYDROFOLATE DEHYDROGENASE [NAD(+)]"/>
    <property type="match status" value="1"/>
</dbReference>
<feature type="domain" description="Tetrahydrofolate dehydrogenase/cyclohydrolase catalytic" evidence="14">
    <location>
        <begin position="108"/>
        <end position="221"/>
    </location>
</feature>
<protein>
    <recommendedName>
        <fullName evidence="13">Methylenetetrahydrofolate dehydrogenase [NAD(+)]</fullName>
        <ecNumber evidence="12">1.5.1.15</ecNumber>
    </recommendedName>
</protein>
<keyword evidence="17" id="KW-1185">Reference proteome</keyword>
<keyword evidence="4" id="KW-0963">Cytoplasm</keyword>
<evidence type="ECO:0000259" key="15">
    <source>
        <dbReference type="Pfam" id="PF02882"/>
    </source>
</evidence>
<dbReference type="EC" id="1.5.1.15" evidence="12"/>
<gene>
    <name evidence="16" type="ORF">CDV36_010769</name>
</gene>
<evidence type="ECO:0000256" key="4">
    <source>
        <dbReference type="ARBA" id="ARBA00022490"/>
    </source>
</evidence>
<comment type="similarity">
    <text evidence="11">Belongs to the tetrahydrofolate dehydrogenase/cyclohydrolase family.</text>
</comment>
<evidence type="ECO:0000256" key="1">
    <source>
        <dbReference type="ARBA" id="ARBA00004123"/>
    </source>
</evidence>
<dbReference type="InterPro" id="IPR035812">
    <property type="entry name" value="m-THF_DH_NAD-bd"/>
</dbReference>
<feature type="domain" description="Tetrahydrofolate dehydrogenase/cyclohydrolase NAD(P)-binding" evidence="15">
    <location>
        <begin position="250"/>
        <end position="310"/>
    </location>
</feature>
<keyword evidence="5" id="KW-0554">One-carbon metabolism</keyword>
<dbReference type="Gene3D" id="3.40.50.10860">
    <property type="entry name" value="Leucine Dehydrogenase, chain A, domain 1"/>
    <property type="match status" value="1"/>
</dbReference>
<dbReference type="GO" id="GO:0009113">
    <property type="term" value="P:purine nucleobase biosynthetic process"/>
    <property type="evidence" value="ECO:0007669"/>
    <property type="project" value="TreeGrafter"/>
</dbReference>
<dbReference type="InterPro" id="IPR020631">
    <property type="entry name" value="THF_DH/CycHdrlase_NAD-bd_dom"/>
</dbReference>
<evidence type="ECO:0000256" key="8">
    <source>
        <dbReference type="ARBA" id="ARBA00023027"/>
    </source>
</evidence>
<evidence type="ECO:0000256" key="11">
    <source>
        <dbReference type="ARBA" id="ARBA00061364"/>
    </source>
</evidence>
<dbReference type="GO" id="GO:0006164">
    <property type="term" value="P:purine nucleotide biosynthetic process"/>
    <property type="evidence" value="ECO:0007669"/>
    <property type="project" value="UniProtKB-KW"/>
</dbReference>
<keyword evidence="9" id="KW-0539">Nucleus</keyword>
<dbReference type="SUPFAM" id="SSF53223">
    <property type="entry name" value="Aminoacid dehydrogenase-like, N-terminal domain"/>
    <property type="match status" value="1"/>
</dbReference>
<evidence type="ECO:0000256" key="13">
    <source>
        <dbReference type="ARBA" id="ARBA00074830"/>
    </source>
</evidence>
<comment type="subunit">
    <text evidence="3">Homodimer.</text>
</comment>
<keyword evidence="6" id="KW-0658">Purine biosynthesis</keyword>
<dbReference type="GO" id="GO:0004488">
    <property type="term" value="F:methylenetetrahydrofolate dehydrogenase (NADP+) activity"/>
    <property type="evidence" value="ECO:0007669"/>
    <property type="project" value="InterPro"/>
</dbReference>
<dbReference type="CDD" id="cd01079">
    <property type="entry name" value="NAD_bind_m-THF_DH"/>
    <property type="match status" value="1"/>
</dbReference>
<comment type="subcellular location">
    <subcellularLocation>
        <location evidence="2">Cytoplasm</location>
    </subcellularLocation>
    <subcellularLocation>
        <location evidence="1">Nucleus</location>
    </subcellularLocation>
</comment>
<dbReference type="Proteomes" id="UP000277212">
    <property type="component" value="Unassembled WGS sequence"/>
</dbReference>
<dbReference type="InterPro" id="IPR000672">
    <property type="entry name" value="THF_DH/CycHdrlase"/>
</dbReference>
<dbReference type="Pfam" id="PF00763">
    <property type="entry name" value="THF_DHG_CYH"/>
    <property type="match status" value="1"/>
</dbReference>
<sequence length="434" mass="48000">MQFQGFVRLKLPIYDKQIVQRQIIMLPLAQGPDVTGDWATKDDDKNKAGAILGALRRCLADPYPQEALRQALNENCGVSQCDASYHTISEAHILAMAAPDVPKTCKVITAETIAKGLLNEVKETLAKVQGSNPGEPTLAAFLANGDPAAVKYAEWSKKTCEENGFKFDLRTVDKELLEEEIMKANDDESIDGMIVYYPIFPQNPTHDKYVQETVELGKDVEGLRHKHIHNMYHNIRFLDAPENRKKSILPCTPLAVVKILEYLQIYNPILASGNRLFGKTITVINRSEVNGRPLAALLANDGATVYSVDVTGVQLFTRGQGIKKARHQVEDKEGWGLKDCLPLSDVVIGGVPVESYKVPTELIRDGAVCINFSSYRNFDGPAIKEKASIYVPSVGKVTIAILLRNLVRLIANRPSKDDSDKKNIEARAEAFADD</sequence>
<dbReference type="FunFam" id="3.40.50.720:FF:000255">
    <property type="entry name" value="Methylenetetrahydrofolate dehydrogenase"/>
    <property type="match status" value="1"/>
</dbReference>
<proteinExistence type="inferred from homology"/>
<dbReference type="STRING" id="2010991.A0A3M2RWB2"/>
<evidence type="ECO:0000313" key="17">
    <source>
        <dbReference type="Proteomes" id="UP000277212"/>
    </source>
</evidence>
<dbReference type="PRINTS" id="PR00085">
    <property type="entry name" value="THFDHDRGNASE"/>
</dbReference>
<keyword evidence="7" id="KW-0560">Oxidoreductase</keyword>
<evidence type="ECO:0000256" key="5">
    <source>
        <dbReference type="ARBA" id="ARBA00022563"/>
    </source>
</evidence>
<dbReference type="InterPro" id="IPR036291">
    <property type="entry name" value="NAD(P)-bd_dom_sf"/>
</dbReference>
<dbReference type="GO" id="GO:0006730">
    <property type="term" value="P:one-carbon metabolic process"/>
    <property type="evidence" value="ECO:0007669"/>
    <property type="project" value="UniProtKB-KW"/>
</dbReference>
<dbReference type="InterPro" id="IPR046346">
    <property type="entry name" value="Aminoacid_DH-like_N_sf"/>
</dbReference>
<evidence type="ECO:0000256" key="6">
    <source>
        <dbReference type="ARBA" id="ARBA00022755"/>
    </source>
</evidence>
<dbReference type="InterPro" id="IPR020630">
    <property type="entry name" value="THF_DH/CycHdrlase_cat_dom"/>
</dbReference>
<dbReference type="GO" id="GO:0005829">
    <property type="term" value="C:cytosol"/>
    <property type="evidence" value="ECO:0007669"/>
    <property type="project" value="TreeGrafter"/>
</dbReference>
<dbReference type="GO" id="GO:0005634">
    <property type="term" value="C:nucleus"/>
    <property type="evidence" value="ECO:0007669"/>
    <property type="project" value="UniProtKB-SubCell"/>
</dbReference>
<evidence type="ECO:0000256" key="10">
    <source>
        <dbReference type="ARBA" id="ARBA00053076"/>
    </source>
</evidence>
<evidence type="ECO:0000256" key="3">
    <source>
        <dbReference type="ARBA" id="ARBA00011738"/>
    </source>
</evidence>
<dbReference type="Gene3D" id="3.40.50.720">
    <property type="entry name" value="NAD(P)-binding Rossmann-like Domain"/>
    <property type="match status" value="1"/>
</dbReference>
<evidence type="ECO:0000256" key="7">
    <source>
        <dbReference type="ARBA" id="ARBA00023002"/>
    </source>
</evidence>
<evidence type="ECO:0000259" key="14">
    <source>
        <dbReference type="Pfam" id="PF00763"/>
    </source>
</evidence>
<dbReference type="OrthoDB" id="41403at2759"/>
<dbReference type="Pfam" id="PF02882">
    <property type="entry name" value="THF_DHG_CYH_C"/>
    <property type="match status" value="1"/>
</dbReference>
<accession>A0A3M2RWB2</accession>
<evidence type="ECO:0000256" key="2">
    <source>
        <dbReference type="ARBA" id="ARBA00004496"/>
    </source>
</evidence>
<comment type="function">
    <text evidence="10">Catalyzes oxidation of cytoplasmic one-carbon units for purine biosynthesis.</text>
</comment>
<dbReference type="FunFam" id="3.40.50.10860:FF:000012">
    <property type="entry name" value="Methylenetetrahydrofolate dehydrogenase [NAD(+)]"/>
    <property type="match status" value="1"/>
</dbReference>
<dbReference type="EMBL" id="NKUJ01000236">
    <property type="protein sequence ID" value="RMJ09588.1"/>
    <property type="molecule type" value="Genomic_DNA"/>
</dbReference>
<reference evidence="16 17" key="1">
    <citation type="submission" date="2017-06" db="EMBL/GenBank/DDBJ databases">
        <title>Comparative genomic analysis of Ambrosia Fusariam Clade fungi.</title>
        <authorList>
            <person name="Stajich J.E."/>
            <person name="Carrillo J."/>
            <person name="Kijimoto T."/>
            <person name="Eskalen A."/>
            <person name="O'Donnell K."/>
            <person name="Kasson M."/>
        </authorList>
    </citation>
    <scope>NUCLEOTIDE SEQUENCE [LARGE SCALE GENOMIC DNA]</scope>
    <source>
        <strain evidence="16">UCR3666</strain>
    </source>
</reference>
<dbReference type="AlphaFoldDB" id="A0A3M2RWB2"/>
<keyword evidence="8" id="KW-0520">NAD</keyword>
<dbReference type="SUPFAM" id="SSF51735">
    <property type="entry name" value="NAD(P)-binding Rossmann-fold domains"/>
    <property type="match status" value="1"/>
</dbReference>
<organism evidence="16 17">
    <name type="scientific">Fusarium kuroshium</name>
    <dbReference type="NCBI Taxonomy" id="2010991"/>
    <lineage>
        <taxon>Eukaryota</taxon>
        <taxon>Fungi</taxon>
        <taxon>Dikarya</taxon>
        <taxon>Ascomycota</taxon>
        <taxon>Pezizomycotina</taxon>
        <taxon>Sordariomycetes</taxon>
        <taxon>Hypocreomycetidae</taxon>
        <taxon>Hypocreales</taxon>
        <taxon>Nectriaceae</taxon>
        <taxon>Fusarium</taxon>
        <taxon>Fusarium solani species complex</taxon>
    </lineage>
</organism>
<dbReference type="PANTHER" id="PTHR48099">
    <property type="entry name" value="C-1-TETRAHYDROFOLATE SYNTHASE, CYTOPLASMIC-RELATED"/>
    <property type="match status" value="1"/>
</dbReference>
<name>A0A3M2RWB2_9HYPO</name>